<comment type="caution">
    <text evidence="1">The sequence shown here is derived from an EMBL/GenBank/DDBJ whole genome shotgun (WGS) entry which is preliminary data.</text>
</comment>
<dbReference type="AlphaFoldDB" id="A0A8I1ECJ7"/>
<reference evidence="1" key="1">
    <citation type="submission" date="2020-12" db="EMBL/GenBank/DDBJ databases">
        <title>Enhanced detection system for hospital associated transmission using whole genome sequencing surveillance.</title>
        <authorList>
            <person name="Harrison L.H."/>
            <person name="Van Tyne D."/>
            <person name="Marsh J.W."/>
            <person name="Griffith M.P."/>
            <person name="Snyder D.J."/>
            <person name="Cooper V.S."/>
            <person name="Mustapha M."/>
        </authorList>
    </citation>
    <scope>NUCLEOTIDE SEQUENCE</scope>
    <source>
        <strain evidence="1">PSB00042</strain>
    </source>
</reference>
<gene>
    <name evidence="1" type="ORF">JEU22_03815</name>
</gene>
<accession>A0A8I1ECJ7</accession>
<evidence type="ECO:0008006" key="3">
    <source>
        <dbReference type="Google" id="ProtNLM"/>
    </source>
</evidence>
<evidence type="ECO:0000313" key="2">
    <source>
        <dbReference type="Proteomes" id="UP000637061"/>
    </source>
</evidence>
<protein>
    <recommendedName>
        <fullName evidence="3">Glycine zipper 2TM domain-containing protein</fullName>
    </recommendedName>
</protein>
<name>A0A8I1ECJ7_PSEPU</name>
<organism evidence="1 2">
    <name type="scientific">Pseudomonas putida</name>
    <name type="common">Arthrobacter siderocapsulatus</name>
    <dbReference type="NCBI Taxonomy" id="303"/>
    <lineage>
        <taxon>Bacteria</taxon>
        <taxon>Pseudomonadati</taxon>
        <taxon>Pseudomonadota</taxon>
        <taxon>Gammaproteobacteria</taxon>
        <taxon>Pseudomonadales</taxon>
        <taxon>Pseudomonadaceae</taxon>
        <taxon>Pseudomonas</taxon>
    </lineage>
</organism>
<dbReference type="EMBL" id="JAEHTE010000002">
    <property type="protein sequence ID" value="MBI6883031.1"/>
    <property type="molecule type" value="Genomic_DNA"/>
</dbReference>
<evidence type="ECO:0000313" key="1">
    <source>
        <dbReference type="EMBL" id="MBI6883031.1"/>
    </source>
</evidence>
<sequence>MSDGSWGTGAAIGGGVGVLTGIGHSTESKIIRGAGGALIGAAINKAFTTGNKEARLVVQTARGETLEVANEHNDLVPGDCINLETTPSGDVRVTRTSTTQCNF</sequence>
<dbReference type="Proteomes" id="UP000637061">
    <property type="component" value="Unassembled WGS sequence"/>
</dbReference>
<proteinExistence type="predicted"/>